<comment type="caution">
    <text evidence="1">The sequence shown here is derived from an EMBL/GenBank/DDBJ whole genome shotgun (WGS) entry which is preliminary data.</text>
</comment>
<keyword evidence="2" id="KW-1185">Reference proteome</keyword>
<accession>A0ABR0ESW8</accession>
<organism evidence="1 2">
    <name type="scientific">Zasmidium cellare</name>
    <name type="common">Wine cellar mold</name>
    <name type="synonym">Racodium cellare</name>
    <dbReference type="NCBI Taxonomy" id="395010"/>
    <lineage>
        <taxon>Eukaryota</taxon>
        <taxon>Fungi</taxon>
        <taxon>Dikarya</taxon>
        <taxon>Ascomycota</taxon>
        <taxon>Pezizomycotina</taxon>
        <taxon>Dothideomycetes</taxon>
        <taxon>Dothideomycetidae</taxon>
        <taxon>Mycosphaerellales</taxon>
        <taxon>Mycosphaerellaceae</taxon>
        <taxon>Zasmidium</taxon>
    </lineage>
</organism>
<evidence type="ECO:0008006" key="3">
    <source>
        <dbReference type="Google" id="ProtNLM"/>
    </source>
</evidence>
<dbReference type="InterPro" id="IPR036396">
    <property type="entry name" value="Cyt_P450_sf"/>
</dbReference>
<dbReference type="Gene3D" id="1.10.630.10">
    <property type="entry name" value="Cytochrome P450"/>
    <property type="match status" value="1"/>
</dbReference>
<dbReference type="Pfam" id="PF00067">
    <property type="entry name" value="p450"/>
    <property type="match status" value="1"/>
</dbReference>
<dbReference type="SUPFAM" id="SSF48264">
    <property type="entry name" value="Cytochrome P450"/>
    <property type="match status" value="1"/>
</dbReference>
<reference evidence="1 2" key="1">
    <citation type="journal article" date="2023" name="G3 (Bethesda)">
        <title>A chromosome-level genome assembly of Zasmidium syzygii isolated from banana leaves.</title>
        <authorList>
            <person name="van Westerhoven A.C."/>
            <person name="Mehrabi R."/>
            <person name="Talebi R."/>
            <person name="Steentjes M.B.F."/>
            <person name="Corcolon B."/>
            <person name="Chong P.A."/>
            <person name="Kema G.H.J."/>
            <person name="Seidl M.F."/>
        </authorList>
    </citation>
    <scope>NUCLEOTIDE SEQUENCE [LARGE SCALE GENOMIC DNA]</scope>
    <source>
        <strain evidence="1 2">P124</strain>
    </source>
</reference>
<evidence type="ECO:0000313" key="1">
    <source>
        <dbReference type="EMBL" id="KAK4504724.1"/>
    </source>
</evidence>
<dbReference type="Proteomes" id="UP001305779">
    <property type="component" value="Unassembled WGS sequence"/>
</dbReference>
<evidence type="ECO:0000313" key="2">
    <source>
        <dbReference type="Proteomes" id="UP001305779"/>
    </source>
</evidence>
<sequence length="585" mass="66009">MGSGHEEINLWHGGRCLPFDTTTNSRTVGHNKMIGSARSVQSQDFNRRSPISSIRILRRASENSQRKSTNQAHAFQNISHASSKLYFSGHKEDRQEYTADAKMLSSLSTSQFAMIVVVATFGLCITLNPPKHFLSVNFKPLCVLSAAGFATKDYLAAHDALPFCSTIFGFVAWGLLGVMVGEVLATVLLTLLYPTSDKPSSGQATKKSNKHTNCKDIIKAENATIDLQNSLPKEAARAEPNQRLQTAFGIDNCFITADKKRCTDFRAQVVKLIHVQDETWQEFAAAAKSIVQKEFSTEEDSINLFGLIQLVTMKMTRKVMWNMDPNVGDNDDAIRRLAHEVNQQWLRSKGDFKPGDKPDWRFDQQHDLQRALLDAHPDWKKDGNENPLNLILPGYETMWRVVLRCFVEVTSRSHTEAPQWKKVLNNFLQNPTRIHLDDNSYGFSAATLAKETLRLYPPTRRIYRAFKDKDTGYDFLVAADVEEMHQDEAIWGKSVRLFDPTRWLKVDEKDEDDIFMPFGAAPFRCPAKYFKGPCMPFGVSMIALLVGALVEAVDGKWVCEGGFPEVNTPLDTDREAYKDAVLRRA</sequence>
<dbReference type="InterPro" id="IPR001128">
    <property type="entry name" value="Cyt_P450"/>
</dbReference>
<dbReference type="EMBL" id="JAXOVC010000002">
    <property type="protein sequence ID" value="KAK4504724.1"/>
    <property type="molecule type" value="Genomic_DNA"/>
</dbReference>
<gene>
    <name evidence="1" type="ORF">PRZ48_002686</name>
</gene>
<protein>
    <recommendedName>
        <fullName evidence="3">Cytochrome P450</fullName>
    </recommendedName>
</protein>
<name>A0ABR0ESW8_ZASCE</name>
<proteinExistence type="predicted"/>